<dbReference type="EMBL" id="WNDQ01000060">
    <property type="protein sequence ID" value="KAF1019244.1"/>
    <property type="molecule type" value="Genomic_DNA"/>
</dbReference>
<dbReference type="AlphaFoldDB" id="A0A7V8FLG2"/>
<reference evidence="12" key="1">
    <citation type="journal article" date="2020" name="MBio">
        <title>Horizontal gene transfer to a defensive symbiont with a reduced genome amongst a multipartite beetle microbiome.</title>
        <authorList>
            <person name="Waterworth S.C."/>
            <person name="Florez L.V."/>
            <person name="Rees E.R."/>
            <person name="Hertweck C."/>
            <person name="Kaltenpoth M."/>
            <person name="Kwan J.C."/>
        </authorList>
    </citation>
    <scope>NUCLEOTIDE SEQUENCE [LARGE SCALE GENOMIC DNA]</scope>
</reference>
<comment type="caution">
    <text evidence="11">The sequence shown here is derived from an EMBL/GenBank/DDBJ whole genome shotgun (WGS) entry which is preliminary data.</text>
</comment>
<dbReference type="PROSITE" id="PS50928">
    <property type="entry name" value="ABC_TM1"/>
    <property type="match status" value="1"/>
</dbReference>
<dbReference type="Proteomes" id="UP000461670">
    <property type="component" value="Unassembled WGS sequence"/>
</dbReference>
<proteinExistence type="inferred from homology"/>
<keyword evidence="8 9" id="KW-0472">Membrane</keyword>
<evidence type="ECO:0000256" key="4">
    <source>
        <dbReference type="ARBA" id="ARBA00022475"/>
    </source>
</evidence>
<dbReference type="Gene3D" id="1.10.3720.10">
    <property type="entry name" value="MetI-like"/>
    <property type="match status" value="1"/>
</dbReference>
<comment type="subcellular location">
    <subcellularLocation>
        <location evidence="1">Cell inner membrane</location>
        <topology evidence="1">Multi-pass membrane protein</topology>
    </subcellularLocation>
    <subcellularLocation>
        <location evidence="9">Cell membrane</location>
        <topology evidence="9">Multi-pass membrane protein</topology>
    </subcellularLocation>
</comment>
<keyword evidence="3 9" id="KW-0813">Transport</keyword>
<dbReference type="GO" id="GO:0015184">
    <property type="term" value="F:L-cystine transmembrane transporter activity"/>
    <property type="evidence" value="ECO:0007669"/>
    <property type="project" value="TreeGrafter"/>
</dbReference>
<feature type="transmembrane region" description="Helical" evidence="9">
    <location>
        <begin position="69"/>
        <end position="93"/>
    </location>
</feature>
<dbReference type="PANTHER" id="PTHR30614:SF0">
    <property type="entry name" value="L-CYSTINE TRANSPORT SYSTEM PERMEASE PROTEIN TCYL"/>
    <property type="match status" value="1"/>
</dbReference>
<dbReference type="InterPro" id="IPR043429">
    <property type="entry name" value="ArtM/GltK/GlnP/TcyL/YhdX-like"/>
</dbReference>
<evidence type="ECO:0000256" key="7">
    <source>
        <dbReference type="ARBA" id="ARBA00022989"/>
    </source>
</evidence>
<feature type="transmembrane region" description="Helical" evidence="9">
    <location>
        <begin position="35"/>
        <end position="57"/>
    </location>
</feature>
<evidence type="ECO:0000256" key="1">
    <source>
        <dbReference type="ARBA" id="ARBA00004429"/>
    </source>
</evidence>
<name>A0A7V8FLG2_9BURK</name>
<keyword evidence="5 9" id="KW-0812">Transmembrane</keyword>
<dbReference type="GO" id="GO:0043190">
    <property type="term" value="C:ATP-binding cassette (ABC) transporter complex"/>
    <property type="evidence" value="ECO:0007669"/>
    <property type="project" value="InterPro"/>
</dbReference>
<keyword evidence="7 9" id="KW-1133">Transmembrane helix</keyword>
<evidence type="ECO:0000256" key="6">
    <source>
        <dbReference type="ARBA" id="ARBA00022970"/>
    </source>
</evidence>
<accession>A0A7V8FLG2</accession>
<evidence type="ECO:0000313" key="11">
    <source>
        <dbReference type="EMBL" id="KAF1019244.1"/>
    </source>
</evidence>
<comment type="similarity">
    <text evidence="2">Belongs to the binding-protein-dependent transport system permease family. HisMQ subfamily.</text>
</comment>
<organism evidence="11 12">
    <name type="scientific">Paracidovorax wautersii</name>
    <dbReference type="NCBI Taxonomy" id="1177982"/>
    <lineage>
        <taxon>Bacteria</taxon>
        <taxon>Pseudomonadati</taxon>
        <taxon>Pseudomonadota</taxon>
        <taxon>Betaproteobacteria</taxon>
        <taxon>Burkholderiales</taxon>
        <taxon>Comamonadaceae</taxon>
        <taxon>Paracidovorax</taxon>
    </lineage>
</organism>
<feature type="transmembrane region" description="Helical" evidence="9">
    <location>
        <begin position="99"/>
        <end position="119"/>
    </location>
</feature>
<dbReference type="PANTHER" id="PTHR30614">
    <property type="entry name" value="MEMBRANE COMPONENT OF AMINO ACID ABC TRANSPORTER"/>
    <property type="match status" value="1"/>
</dbReference>
<sequence length="233" mass="24774">MTAVDAQRSAWDAFVFTFFNGEVARQYLPDVVHGLGVTLAVSLCIVVTGVAGGLALAMLRASGRRGIGLAVVAFADIFRALPPLVLLMLFFFAFPFINLSMSAFTATWLALSLVLAAYAEESIWAGLAALPAGQREAARSCGMSAWQALVHVQVPQALRMAVPPLTNRVISVVKNTALGSVIALNEVLNHAQSASSNAGNPTPLVMGAAAYLLLFIPVVLLARWLEARWPSKR</sequence>
<dbReference type="InterPro" id="IPR000515">
    <property type="entry name" value="MetI-like"/>
</dbReference>
<feature type="transmembrane region" description="Helical" evidence="9">
    <location>
        <begin position="204"/>
        <end position="225"/>
    </location>
</feature>
<dbReference type="SUPFAM" id="SSF161098">
    <property type="entry name" value="MetI-like"/>
    <property type="match status" value="1"/>
</dbReference>
<keyword evidence="6" id="KW-0029">Amino-acid transport</keyword>
<evidence type="ECO:0000256" key="5">
    <source>
        <dbReference type="ARBA" id="ARBA00022692"/>
    </source>
</evidence>
<evidence type="ECO:0000256" key="2">
    <source>
        <dbReference type="ARBA" id="ARBA00010072"/>
    </source>
</evidence>
<dbReference type="InterPro" id="IPR035906">
    <property type="entry name" value="MetI-like_sf"/>
</dbReference>
<protein>
    <submittedName>
        <fullName evidence="11">Putative glutamine ABC transporter permease protein GlnP</fullName>
    </submittedName>
</protein>
<dbReference type="Pfam" id="PF00528">
    <property type="entry name" value="BPD_transp_1"/>
    <property type="match status" value="1"/>
</dbReference>
<feature type="domain" description="ABC transmembrane type-1" evidence="10">
    <location>
        <begin position="35"/>
        <end position="223"/>
    </location>
</feature>
<gene>
    <name evidence="11" type="primary">glnP_5</name>
    <name evidence="11" type="ORF">GAK30_03212</name>
</gene>
<dbReference type="NCBIfam" id="TIGR01726">
    <property type="entry name" value="HEQRo_perm_3TM"/>
    <property type="match status" value="1"/>
</dbReference>
<evidence type="ECO:0000256" key="3">
    <source>
        <dbReference type="ARBA" id="ARBA00022448"/>
    </source>
</evidence>
<evidence type="ECO:0000259" key="10">
    <source>
        <dbReference type="PROSITE" id="PS50928"/>
    </source>
</evidence>
<dbReference type="CDD" id="cd06261">
    <property type="entry name" value="TM_PBP2"/>
    <property type="match status" value="1"/>
</dbReference>
<keyword evidence="4" id="KW-1003">Cell membrane</keyword>
<evidence type="ECO:0000313" key="12">
    <source>
        <dbReference type="Proteomes" id="UP000461670"/>
    </source>
</evidence>
<evidence type="ECO:0000256" key="9">
    <source>
        <dbReference type="RuleBase" id="RU363032"/>
    </source>
</evidence>
<evidence type="ECO:0000256" key="8">
    <source>
        <dbReference type="ARBA" id="ARBA00023136"/>
    </source>
</evidence>
<dbReference type="InterPro" id="IPR010065">
    <property type="entry name" value="AA_ABC_transptr_permease_3TM"/>
</dbReference>